<dbReference type="GO" id="GO:0000124">
    <property type="term" value="C:SAGA complex"/>
    <property type="evidence" value="ECO:0007669"/>
    <property type="project" value="TreeGrafter"/>
</dbReference>
<dbReference type="FunCoup" id="A0A2G5CQP5">
    <property type="interactions" value="854"/>
</dbReference>
<dbReference type="GO" id="GO:0003713">
    <property type="term" value="F:transcription coactivator activity"/>
    <property type="evidence" value="ECO:0007669"/>
    <property type="project" value="TreeGrafter"/>
</dbReference>
<organism evidence="2 3">
    <name type="scientific">Aquilegia coerulea</name>
    <name type="common">Rocky mountain columbine</name>
    <dbReference type="NCBI Taxonomy" id="218851"/>
    <lineage>
        <taxon>Eukaryota</taxon>
        <taxon>Viridiplantae</taxon>
        <taxon>Streptophyta</taxon>
        <taxon>Embryophyta</taxon>
        <taxon>Tracheophyta</taxon>
        <taxon>Spermatophyta</taxon>
        <taxon>Magnoliopsida</taxon>
        <taxon>Ranunculales</taxon>
        <taxon>Ranunculaceae</taxon>
        <taxon>Thalictroideae</taxon>
        <taxon>Aquilegia</taxon>
    </lineage>
</organism>
<dbReference type="InterPro" id="IPR024738">
    <property type="entry name" value="Hfi1/Tada1"/>
</dbReference>
<evidence type="ECO:0000313" key="2">
    <source>
        <dbReference type="EMBL" id="PIA33157.1"/>
    </source>
</evidence>
<name>A0A2G5CQP5_AQUCA</name>
<keyword evidence="3" id="KW-1185">Reference proteome</keyword>
<dbReference type="CDD" id="cd22933">
    <property type="entry name" value="HFD_HFI1"/>
    <property type="match status" value="1"/>
</dbReference>
<dbReference type="STRING" id="218851.A0A2G5CQP5"/>
<proteinExistence type="predicted"/>
<evidence type="ECO:0008006" key="4">
    <source>
        <dbReference type="Google" id="ProtNLM"/>
    </source>
</evidence>
<gene>
    <name evidence="2" type="ORF">AQUCO_04200132v1</name>
</gene>
<dbReference type="AlphaFoldDB" id="A0A2G5CQP5"/>
<accession>A0A2G5CQP5</accession>
<sequence>MIVRYILMIEMPPCRHSSRTDTVELKAEIVSKVGKEKADKYFYYLNKLISLKLNKSEFNKLCIGTIGRENVSLHNRFIQSIITNASAAKTPPSIPSKGSKSEGSLNVKVANGYHKNNLHLLYGDAFPLSPRKGRSSNLRDRRFKDRPSPLGPNGKVPSIIHDESLSKTQEKKNVTELVSPNSRPRLEFVSVEDGEEVEQATGSPSVQTQSRISVSAPLGIQRARKTSRSTLLSSVHLESMCNSYELPDTMSLRTQIERKLESEGMGISMDCANLLNNGLDIFLKRLIKPCLDLARSRGGAPVQDGLGTQKCLQRPRCISASMLDFRVAMELQPPLLGENWPVQLERVCSRASEE</sequence>
<feature type="region of interest" description="Disordered" evidence="1">
    <location>
        <begin position="131"/>
        <end position="158"/>
    </location>
</feature>
<dbReference type="InParanoid" id="A0A2G5CQP5"/>
<dbReference type="GO" id="GO:0006357">
    <property type="term" value="P:regulation of transcription by RNA polymerase II"/>
    <property type="evidence" value="ECO:0007669"/>
    <property type="project" value="TreeGrafter"/>
</dbReference>
<dbReference type="OrthoDB" id="10264870at2759"/>
<dbReference type="Pfam" id="PF12767">
    <property type="entry name" value="SAGA-Tad1"/>
    <property type="match status" value="1"/>
</dbReference>
<evidence type="ECO:0000256" key="1">
    <source>
        <dbReference type="SAM" id="MobiDB-lite"/>
    </source>
</evidence>
<dbReference type="Proteomes" id="UP000230069">
    <property type="component" value="Unassembled WGS sequence"/>
</dbReference>
<feature type="compositionally biased region" description="Basic and acidic residues" evidence="1">
    <location>
        <begin position="137"/>
        <end position="147"/>
    </location>
</feature>
<protein>
    <recommendedName>
        <fullName evidence="4">Transcriptional coactivator Hfi1/Transcriptional adapter 1</fullName>
    </recommendedName>
</protein>
<dbReference type="EMBL" id="KZ305059">
    <property type="protein sequence ID" value="PIA33157.1"/>
    <property type="molecule type" value="Genomic_DNA"/>
</dbReference>
<dbReference type="PANTHER" id="PTHR21277">
    <property type="entry name" value="TRANSCRIPTIONAL ADAPTER 1"/>
    <property type="match status" value="1"/>
</dbReference>
<evidence type="ECO:0000313" key="3">
    <source>
        <dbReference type="Proteomes" id="UP000230069"/>
    </source>
</evidence>
<reference evidence="2 3" key="1">
    <citation type="submission" date="2017-09" db="EMBL/GenBank/DDBJ databases">
        <title>WGS assembly of Aquilegia coerulea Goldsmith.</title>
        <authorList>
            <person name="Hodges S."/>
            <person name="Kramer E."/>
            <person name="Nordborg M."/>
            <person name="Tomkins J."/>
            <person name="Borevitz J."/>
            <person name="Derieg N."/>
            <person name="Yan J."/>
            <person name="Mihaltcheva S."/>
            <person name="Hayes R.D."/>
            <person name="Rokhsar D."/>
        </authorList>
    </citation>
    <scope>NUCLEOTIDE SEQUENCE [LARGE SCALE GENOMIC DNA]</scope>
    <source>
        <strain evidence="3">cv. Goldsmith</strain>
    </source>
</reference>
<dbReference type="PANTHER" id="PTHR21277:SF44">
    <property type="entry name" value="TRANSCRIPTIONAL REGULATOR OF RNA POLII, SAGA, SUBUNIT"/>
    <property type="match status" value="1"/>
</dbReference>